<keyword evidence="1" id="KW-0472">Membrane</keyword>
<gene>
    <name evidence="2" type="ORF">S03H2_67293</name>
</gene>
<keyword evidence="1" id="KW-0812">Transmembrane</keyword>
<name>X1L039_9ZZZZ</name>
<protein>
    <submittedName>
        <fullName evidence="2">Uncharacterized protein</fullName>
    </submittedName>
</protein>
<reference evidence="2" key="1">
    <citation type="journal article" date="2014" name="Front. Microbiol.">
        <title>High frequency of phylogenetically diverse reductive dehalogenase-homologous genes in deep subseafloor sedimentary metagenomes.</title>
        <authorList>
            <person name="Kawai M."/>
            <person name="Futagami T."/>
            <person name="Toyoda A."/>
            <person name="Takaki Y."/>
            <person name="Nishi S."/>
            <person name="Hori S."/>
            <person name="Arai W."/>
            <person name="Tsubouchi T."/>
            <person name="Morono Y."/>
            <person name="Uchiyama I."/>
            <person name="Ito T."/>
            <person name="Fujiyama A."/>
            <person name="Inagaki F."/>
            <person name="Takami H."/>
        </authorList>
    </citation>
    <scope>NUCLEOTIDE SEQUENCE</scope>
    <source>
        <strain evidence="2">Expedition CK06-06</strain>
    </source>
</reference>
<comment type="caution">
    <text evidence="2">The sequence shown here is derived from an EMBL/GenBank/DDBJ whole genome shotgun (WGS) entry which is preliminary data.</text>
</comment>
<evidence type="ECO:0000256" key="1">
    <source>
        <dbReference type="SAM" id="Phobius"/>
    </source>
</evidence>
<proteinExistence type="predicted"/>
<dbReference type="AlphaFoldDB" id="X1L039"/>
<sequence>MKSWQGLSERDRSDRTVSLLVRLLVLITVGWIIAGLILSTL</sequence>
<evidence type="ECO:0000313" key="2">
    <source>
        <dbReference type="EMBL" id="GAH87528.1"/>
    </source>
</evidence>
<feature type="transmembrane region" description="Helical" evidence="1">
    <location>
        <begin position="20"/>
        <end position="38"/>
    </location>
</feature>
<accession>X1L039</accession>
<dbReference type="EMBL" id="BARU01044030">
    <property type="protein sequence ID" value="GAH87528.1"/>
    <property type="molecule type" value="Genomic_DNA"/>
</dbReference>
<organism evidence="2">
    <name type="scientific">marine sediment metagenome</name>
    <dbReference type="NCBI Taxonomy" id="412755"/>
    <lineage>
        <taxon>unclassified sequences</taxon>
        <taxon>metagenomes</taxon>
        <taxon>ecological metagenomes</taxon>
    </lineage>
</organism>
<keyword evidence="1" id="KW-1133">Transmembrane helix</keyword>